<protein>
    <recommendedName>
        <fullName evidence="1">Reverse transcriptase domain-containing protein</fullName>
    </recommendedName>
</protein>
<name>A0A9X0APX7_9HELO</name>
<dbReference type="Pfam" id="PF14529">
    <property type="entry name" value="Exo_endo_phos_2"/>
    <property type="match status" value="1"/>
</dbReference>
<dbReference type="Pfam" id="PF00078">
    <property type="entry name" value="RVT_1"/>
    <property type="match status" value="1"/>
</dbReference>
<dbReference type="PANTHER" id="PTHR33481">
    <property type="entry name" value="REVERSE TRANSCRIPTASE"/>
    <property type="match status" value="1"/>
</dbReference>
<feature type="domain" description="Reverse transcriptase" evidence="1">
    <location>
        <begin position="468"/>
        <end position="741"/>
    </location>
</feature>
<comment type="caution">
    <text evidence="2">The sequence shown here is derived from an EMBL/GenBank/DDBJ whole genome shotgun (WGS) entry which is preliminary data.</text>
</comment>
<evidence type="ECO:0000259" key="1">
    <source>
        <dbReference type="PROSITE" id="PS50878"/>
    </source>
</evidence>
<dbReference type="InterPro" id="IPR043502">
    <property type="entry name" value="DNA/RNA_pol_sf"/>
</dbReference>
<dbReference type="SUPFAM" id="SSF56672">
    <property type="entry name" value="DNA/RNA polymerases"/>
    <property type="match status" value="1"/>
</dbReference>
<dbReference type="Gene3D" id="3.60.10.10">
    <property type="entry name" value="Endonuclease/exonuclease/phosphatase"/>
    <property type="match status" value="1"/>
</dbReference>
<dbReference type="SUPFAM" id="SSF56219">
    <property type="entry name" value="DNase I-like"/>
    <property type="match status" value="1"/>
</dbReference>
<keyword evidence="3" id="KW-1185">Reference proteome</keyword>
<dbReference type="PROSITE" id="PS50878">
    <property type="entry name" value="RT_POL"/>
    <property type="match status" value="1"/>
</dbReference>
<gene>
    <name evidence="2" type="ORF">OCU04_004188</name>
</gene>
<evidence type="ECO:0000313" key="3">
    <source>
        <dbReference type="Proteomes" id="UP001152300"/>
    </source>
</evidence>
<dbReference type="GO" id="GO:0003824">
    <property type="term" value="F:catalytic activity"/>
    <property type="evidence" value="ECO:0007669"/>
    <property type="project" value="InterPro"/>
</dbReference>
<dbReference type="InterPro" id="IPR036691">
    <property type="entry name" value="Endo/exonu/phosph_ase_sf"/>
</dbReference>
<dbReference type="EMBL" id="JAPEIS010000004">
    <property type="protein sequence ID" value="KAJ8066801.1"/>
    <property type="molecule type" value="Genomic_DNA"/>
</dbReference>
<accession>A0A9X0APX7</accession>
<evidence type="ECO:0000313" key="2">
    <source>
        <dbReference type="EMBL" id="KAJ8066801.1"/>
    </source>
</evidence>
<dbReference type="Proteomes" id="UP001152300">
    <property type="component" value="Unassembled WGS sequence"/>
</dbReference>
<dbReference type="InterPro" id="IPR000477">
    <property type="entry name" value="RT_dom"/>
</dbReference>
<sequence>MYNPRLSSKPLTILQANVAKNATSHELALSLANDSCIDIILIQEPYTFSDISRRITKSHPAYETFTPLDNWETRPRVMSYTRKNAGIRASQLRPVSSRDLLFLQIQSLTGSILTIINIYNAPRGCTNENQAIQTLFDLPSNILNSTLLAGDLNLHHSRWNPFCSSHSNSAESFTIWLDTNSFNFLSTIGEPTHNLGNVLDLVFLSGSYTANTTSAPHLDTTSDHRSLLTTLNWNTRFQDPIQRLRINTLDEKLFSILLTENLLNLNLLALNTTTDLDKLALDITQALQSAYTGSAQRSLGRNTGQPWWNETCRTAVQENRTNNSSESKQNLRKVVKKAKKEFWLSKLDSVKEIKDVFKMTKWHQSAGTYRTPPLVDPLDHSLATTIQTKRDLLINNLLTNTAEVNDIPFDSPSTSIRSIAFPAITIQDIQTAILRTGNTAPGIDEIPTKILQLAWPLIEPYILQLFQKCLEIGHHPKCFRSAIVAIVPKPNKSDRTSPRSYRSIALLSVLGKGLERLIAKKMSWIAITLKVLAKQQFGALPLRSSVDLTTCLTHDVEMALNSGSKATLLTMDIKGAFDAVLPGRLVRRLREQGWPDNLVRWIQSFSTNRSIRIRLDGETGPSTSIGCGLPQGSSISPILFMLYIAPLFWLGNPIRRFGYADDIALVAFSSSLQSNCDQLRSEMLEALNWGKSEGITFDPKKSELIHFFRGSRKGIESPIIHTENLSIMEKPGPLRWLGVYFDRELSFKPHVQVLSTKALTIANAVRSLGRTTRGIPSILLQRAITACVLKKCYFAAETWWPGRTRKRGLNLTISNQVDGHLKLLNKIVLISARAILPVFRTTNTAALYKESNLMPPEIELNLISQSFAARTARLDPKHPSESEPKTS</sequence>
<dbReference type="OrthoDB" id="3564644at2759"/>
<dbReference type="CDD" id="cd01650">
    <property type="entry name" value="RT_nLTR_like"/>
    <property type="match status" value="1"/>
</dbReference>
<reference evidence="2" key="1">
    <citation type="submission" date="2022-11" db="EMBL/GenBank/DDBJ databases">
        <title>Genome Resource of Sclerotinia nivalis Strain SnTB1, a Plant Pathogen Isolated from American Ginseng.</title>
        <authorList>
            <person name="Fan S."/>
        </authorList>
    </citation>
    <scope>NUCLEOTIDE SEQUENCE</scope>
    <source>
        <strain evidence="2">SnTB1</strain>
    </source>
</reference>
<dbReference type="InterPro" id="IPR005135">
    <property type="entry name" value="Endo/exonuclease/phosphatase"/>
</dbReference>
<dbReference type="PANTHER" id="PTHR33481:SF1">
    <property type="entry name" value="ENDONUCLEASE_EXONUCLEASE_PHOSPHATASE DOMAIN-CONTAINING PROTEIN-RELATED"/>
    <property type="match status" value="1"/>
</dbReference>
<organism evidence="2 3">
    <name type="scientific">Sclerotinia nivalis</name>
    <dbReference type="NCBI Taxonomy" id="352851"/>
    <lineage>
        <taxon>Eukaryota</taxon>
        <taxon>Fungi</taxon>
        <taxon>Dikarya</taxon>
        <taxon>Ascomycota</taxon>
        <taxon>Pezizomycotina</taxon>
        <taxon>Leotiomycetes</taxon>
        <taxon>Helotiales</taxon>
        <taxon>Sclerotiniaceae</taxon>
        <taxon>Sclerotinia</taxon>
    </lineage>
</organism>
<dbReference type="AlphaFoldDB" id="A0A9X0APX7"/>
<proteinExistence type="predicted"/>